<gene>
    <name evidence="1" type="ORF">SVIM_LOCUS399196</name>
</gene>
<dbReference type="AlphaFoldDB" id="A0A6N2MNS6"/>
<accession>A0A6N2MNS6</accession>
<name>A0A6N2MNS6_SALVM</name>
<dbReference type="EMBL" id="CAADRP010001907">
    <property type="protein sequence ID" value="VFU55919.1"/>
    <property type="molecule type" value="Genomic_DNA"/>
</dbReference>
<organism evidence="1">
    <name type="scientific">Salix viminalis</name>
    <name type="common">Common osier</name>
    <name type="synonym">Basket willow</name>
    <dbReference type="NCBI Taxonomy" id="40686"/>
    <lineage>
        <taxon>Eukaryota</taxon>
        <taxon>Viridiplantae</taxon>
        <taxon>Streptophyta</taxon>
        <taxon>Embryophyta</taxon>
        <taxon>Tracheophyta</taxon>
        <taxon>Spermatophyta</taxon>
        <taxon>Magnoliopsida</taxon>
        <taxon>eudicotyledons</taxon>
        <taxon>Gunneridae</taxon>
        <taxon>Pentapetalae</taxon>
        <taxon>rosids</taxon>
        <taxon>fabids</taxon>
        <taxon>Malpighiales</taxon>
        <taxon>Salicaceae</taxon>
        <taxon>Saliceae</taxon>
        <taxon>Salix</taxon>
    </lineage>
</organism>
<proteinExistence type="predicted"/>
<evidence type="ECO:0000313" key="1">
    <source>
        <dbReference type="EMBL" id="VFU55919.1"/>
    </source>
</evidence>
<sequence>MEKHLQELFKLRIFLYITIPKFRFAQRILNQDSEKDKIHHFKAACLRTHRRRNHLKPYLNFPLASIAKTVTGMARCLTYSKKLKTNPFTQLSGCGWSECPTSLYSRNLQIDELMISLHYCTIAGICSILFIRITSITATTNGKLEIEGFFSYLDFHFSQILLTSLTLTFKEAYGNNGYSLNIN</sequence>
<reference evidence="1" key="1">
    <citation type="submission" date="2019-03" db="EMBL/GenBank/DDBJ databases">
        <authorList>
            <person name="Mank J."/>
            <person name="Almeida P."/>
        </authorList>
    </citation>
    <scope>NUCLEOTIDE SEQUENCE</scope>
    <source>
        <strain evidence="1">78183</strain>
    </source>
</reference>
<protein>
    <submittedName>
        <fullName evidence="1">Uncharacterized protein</fullName>
    </submittedName>
</protein>